<keyword evidence="1" id="KW-0812">Transmembrane</keyword>
<evidence type="ECO:0000256" key="1">
    <source>
        <dbReference type="SAM" id="Phobius"/>
    </source>
</evidence>
<dbReference type="HOGENOM" id="CLU_1952297_0_0_1"/>
<reference evidence="2" key="2">
    <citation type="submission" date="2018-04" db="EMBL/GenBank/DDBJ databases">
        <title>OnivRS2 (Oryza nivara Reference Sequence Version 2).</title>
        <authorList>
            <person name="Zhang J."/>
            <person name="Kudrna D."/>
            <person name="Lee S."/>
            <person name="Talag J."/>
            <person name="Rajasekar S."/>
            <person name="Welchert J."/>
            <person name="Hsing Y.-I."/>
            <person name="Wing R.A."/>
        </authorList>
    </citation>
    <scope>NUCLEOTIDE SEQUENCE [LARGE SCALE GENOMIC DNA]</scope>
    <source>
        <strain evidence="2">SL10</strain>
    </source>
</reference>
<keyword evidence="3" id="KW-1185">Reference proteome</keyword>
<dbReference type="Gramene" id="ONIVA08G18550.1">
    <property type="protein sequence ID" value="ONIVA08G18550.1"/>
    <property type="gene ID" value="ONIVA08G18550"/>
</dbReference>
<keyword evidence="1" id="KW-0472">Membrane</keyword>
<protein>
    <submittedName>
        <fullName evidence="2">Uncharacterized protein</fullName>
    </submittedName>
</protein>
<keyword evidence="1" id="KW-1133">Transmembrane helix</keyword>
<dbReference type="EnsemblPlants" id="ONIVA08G18550.1">
    <property type="protein sequence ID" value="ONIVA08G18550.1"/>
    <property type="gene ID" value="ONIVA08G18550"/>
</dbReference>
<name>A0A0E0ICV0_ORYNI</name>
<dbReference type="AlphaFoldDB" id="A0A0E0ICV0"/>
<feature type="transmembrane region" description="Helical" evidence="1">
    <location>
        <begin position="51"/>
        <end position="71"/>
    </location>
</feature>
<sequence>MLRLRHHYSFKQSAGFHFLLYCASIDANISEPSDTKMSWEFQEAKFTVERMHVISLSLSLSLFSFFFFFFCKEHLLDPPNIRIFFLGISSPVHSIDASLYNGLGIIGGTLAHHTFDSMCIHIPYVFKHL</sequence>
<proteinExistence type="predicted"/>
<reference evidence="2" key="1">
    <citation type="submission" date="2015-04" db="UniProtKB">
        <authorList>
            <consortium name="EnsemblPlants"/>
        </authorList>
    </citation>
    <scope>IDENTIFICATION</scope>
    <source>
        <strain evidence="2">SL10</strain>
    </source>
</reference>
<evidence type="ECO:0000313" key="2">
    <source>
        <dbReference type="EnsemblPlants" id="ONIVA08G18550.1"/>
    </source>
</evidence>
<dbReference type="Proteomes" id="UP000006591">
    <property type="component" value="Chromosome 8"/>
</dbReference>
<organism evidence="2">
    <name type="scientific">Oryza nivara</name>
    <name type="common">Indian wild rice</name>
    <name type="synonym">Oryza sativa f. spontanea</name>
    <dbReference type="NCBI Taxonomy" id="4536"/>
    <lineage>
        <taxon>Eukaryota</taxon>
        <taxon>Viridiplantae</taxon>
        <taxon>Streptophyta</taxon>
        <taxon>Embryophyta</taxon>
        <taxon>Tracheophyta</taxon>
        <taxon>Spermatophyta</taxon>
        <taxon>Magnoliopsida</taxon>
        <taxon>Liliopsida</taxon>
        <taxon>Poales</taxon>
        <taxon>Poaceae</taxon>
        <taxon>BOP clade</taxon>
        <taxon>Oryzoideae</taxon>
        <taxon>Oryzeae</taxon>
        <taxon>Oryzinae</taxon>
        <taxon>Oryza</taxon>
    </lineage>
</organism>
<evidence type="ECO:0000313" key="3">
    <source>
        <dbReference type="Proteomes" id="UP000006591"/>
    </source>
</evidence>
<accession>A0A0E0ICV0</accession>